<evidence type="ECO:0000313" key="2">
    <source>
        <dbReference type="EMBL" id="TNN75243.1"/>
    </source>
</evidence>
<keyword evidence="3" id="KW-1185">Reference proteome</keyword>
<dbReference type="EMBL" id="SRLO01000105">
    <property type="protein sequence ID" value="TNN75243.1"/>
    <property type="molecule type" value="Genomic_DNA"/>
</dbReference>
<dbReference type="AlphaFoldDB" id="A0A4Z2IE14"/>
<name>A0A4Z2IE14_9TELE</name>
<feature type="region of interest" description="Disordered" evidence="1">
    <location>
        <begin position="145"/>
        <end position="176"/>
    </location>
</feature>
<dbReference type="Proteomes" id="UP000314294">
    <property type="component" value="Unassembled WGS sequence"/>
</dbReference>
<accession>A0A4Z2IE14</accession>
<gene>
    <name evidence="2" type="ORF">EYF80_014480</name>
</gene>
<organism evidence="2 3">
    <name type="scientific">Liparis tanakae</name>
    <name type="common">Tanaka's snailfish</name>
    <dbReference type="NCBI Taxonomy" id="230148"/>
    <lineage>
        <taxon>Eukaryota</taxon>
        <taxon>Metazoa</taxon>
        <taxon>Chordata</taxon>
        <taxon>Craniata</taxon>
        <taxon>Vertebrata</taxon>
        <taxon>Euteleostomi</taxon>
        <taxon>Actinopterygii</taxon>
        <taxon>Neopterygii</taxon>
        <taxon>Teleostei</taxon>
        <taxon>Neoteleostei</taxon>
        <taxon>Acanthomorphata</taxon>
        <taxon>Eupercaria</taxon>
        <taxon>Perciformes</taxon>
        <taxon>Cottioidei</taxon>
        <taxon>Cottales</taxon>
        <taxon>Liparidae</taxon>
        <taxon>Liparis</taxon>
    </lineage>
</organism>
<evidence type="ECO:0000256" key="1">
    <source>
        <dbReference type="SAM" id="MobiDB-lite"/>
    </source>
</evidence>
<sequence length="176" mass="19447">MEHRMVERELKSFSSSPCLSVTERHTTAASVDNGSSQTSSSSLSCVVACSVIHIHGSSSLIFFSGTDMSSGGVWASKENAGYSSRVQGKLLGVMTSVTIWWPVLRLRQQLQCPQLMLLWHGSHVPHLLRFFFSLFWGFRVFQESKQAPSGPKDPGRTEGLHSPYPVSDSVSKEKED</sequence>
<reference evidence="2 3" key="1">
    <citation type="submission" date="2019-03" db="EMBL/GenBank/DDBJ databases">
        <title>First draft genome of Liparis tanakae, snailfish: a comprehensive survey of snailfish specific genes.</title>
        <authorList>
            <person name="Kim W."/>
            <person name="Song I."/>
            <person name="Jeong J.-H."/>
            <person name="Kim D."/>
            <person name="Kim S."/>
            <person name="Ryu S."/>
            <person name="Song J.Y."/>
            <person name="Lee S.K."/>
        </authorList>
    </citation>
    <scope>NUCLEOTIDE SEQUENCE [LARGE SCALE GENOMIC DNA]</scope>
    <source>
        <tissue evidence="2">Muscle</tissue>
    </source>
</reference>
<evidence type="ECO:0000313" key="3">
    <source>
        <dbReference type="Proteomes" id="UP000314294"/>
    </source>
</evidence>
<protein>
    <submittedName>
        <fullName evidence="2">Uncharacterized protein</fullName>
    </submittedName>
</protein>
<proteinExistence type="predicted"/>
<comment type="caution">
    <text evidence="2">The sequence shown here is derived from an EMBL/GenBank/DDBJ whole genome shotgun (WGS) entry which is preliminary data.</text>
</comment>